<dbReference type="EMBL" id="JBBPBN010000015">
    <property type="protein sequence ID" value="KAK9023491.1"/>
    <property type="molecule type" value="Genomic_DNA"/>
</dbReference>
<feature type="domain" description="ENTH" evidence="9">
    <location>
        <begin position="17"/>
        <end position="150"/>
    </location>
</feature>
<keyword evidence="4" id="KW-0254">Endocytosis</keyword>
<keyword evidence="5" id="KW-0333">Golgi apparatus</keyword>
<comment type="caution">
    <text evidence="10">The sequence shown here is derived from an EMBL/GenBank/DDBJ whole genome shotgun (WGS) entry which is preliminary data.</text>
</comment>
<keyword evidence="11" id="KW-1185">Reference proteome</keyword>
<dbReference type="CDD" id="cd16987">
    <property type="entry name" value="ANTH_N_AP180_plant"/>
    <property type="match status" value="1"/>
</dbReference>
<dbReference type="InterPro" id="IPR048050">
    <property type="entry name" value="ANTH_N_plant"/>
</dbReference>
<dbReference type="InterPro" id="IPR045192">
    <property type="entry name" value="AP180-like"/>
</dbReference>
<dbReference type="PANTHER" id="PTHR22951:SF24">
    <property type="entry name" value="ENTH DOMAIN-CONTAINING PROTEIN"/>
    <property type="match status" value="1"/>
</dbReference>
<evidence type="ECO:0000259" key="9">
    <source>
        <dbReference type="PROSITE" id="PS50942"/>
    </source>
</evidence>
<reference evidence="10 11" key="1">
    <citation type="journal article" date="2024" name="G3 (Bethesda)">
        <title>Genome assembly of Hibiscus sabdariffa L. provides insights into metabolisms of medicinal natural products.</title>
        <authorList>
            <person name="Kim T."/>
        </authorList>
    </citation>
    <scope>NUCLEOTIDE SEQUENCE [LARGE SCALE GENOMIC DNA]</scope>
    <source>
        <strain evidence="10">TK-2024</strain>
        <tissue evidence="10">Old leaves</tissue>
    </source>
</reference>
<accession>A0ABR2SE30</accession>
<evidence type="ECO:0000256" key="6">
    <source>
        <dbReference type="ARBA" id="ARBA00023136"/>
    </source>
</evidence>
<protein>
    <recommendedName>
        <fullName evidence="9">ENTH domain-containing protein</fullName>
    </recommendedName>
</protein>
<evidence type="ECO:0000256" key="8">
    <source>
        <dbReference type="ARBA" id="ARBA00023329"/>
    </source>
</evidence>
<evidence type="ECO:0000313" key="10">
    <source>
        <dbReference type="EMBL" id="KAK9023491.1"/>
    </source>
</evidence>
<dbReference type="Gene3D" id="1.25.40.90">
    <property type="match status" value="1"/>
</dbReference>
<gene>
    <name evidence="10" type="ORF">V6N11_003709</name>
</gene>
<evidence type="ECO:0000313" key="11">
    <source>
        <dbReference type="Proteomes" id="UP001396334"/>
    </source>
</evidence>
<proteinExistence type="predicted"/>
<evidence type="ECO:0000256" key="1">
    <source>
        <dbReference type="ARBA" id="ARBA00004132"/>
    </source>
</evidence>
<keyword evidence="8" id="KW-0968">Cytoplasmic vesicle</keyword>
<dbReference type="InterPro" id="IPR008942">
    <property type="entry name" value="ENTH_VHS"/>
</dbReference>
<keyword evidence="7" id="KW-0168">Coated pit</keyword>
<evidence type="ECO:0000256" key="4">
    <source>
        <dbReference type="ARBA" id="ARBA00022583"/>
    </source>
</evidence>
<name>A0ABR2SE30_9ROSI</name>
<dbReference type="PANTHER" id="PTHR22951">
    <property type="entry name" value="CLATHRIN ASSEMBLY PROTEIN"/>
    <property type="match status" value="1"/>
</dbReference>
<dbReference type="PROSITE" id="PS50942">
    <property type="entry name" value="ENTH"/>
    <property type="match status" value="1"/>
</dbReference>
<evidence type="ECO:0000256" key="3">
    <source>
        <dbReference type="ARBA" id="ARBA00004600"/>
    </source>
</evidence>
<sequence>MLGNLKDKGSLIKTALSTNSHKSSVRSVILRATTHGSSSPPSEHQIAAIVSIGLESHAGACCCIQALMDRLNSTSDAFVALKCLYTIHNIIGKGSFGSTDQLSPYKCFHNSLMFRDHWDQEAWQMSEWVRWYAAILEQNLAVPKVLGYHLYSIKKDKILSSLNSDLLKEIAFLVGVACQVGNRPDSLHLQRNSLVYEVVRLVGEEYRLVQREMGSRVAELGARMTSLSLSECTEFLNSLNRFEDCKERICSLLVNRNTNADLWDLVRESKAKLVAMIKDEENVGKLTLVVKLQRGRSRVR</sequence>
<dbReference type="Proteomes" id="UP001396334">
    <property type="component" value="Unassembled WGS sequence"/>
</dbReference>
<comment type="subcellular location">
    <subcellularLocation>
        <location evidence="1">Cytoplasmic vesicle</location>
        <location evidence="1">Clathrin-coated vesicle</location>
    </subcellularLocation>
    <subcellularLocation>
        <location evidence="2">Golgi apparatus</location>
    </subcellularLocation>
    <subcellularLocation>
        <location evidence="3">Membrane</location>
        <location evidence="3">Clathrin-coated pit</location>
    </subcellularLocation>
</comment>
<keyword evidence="6" id="KW-0472">Membrane</keyword>
<dbReference type="Pfam" id="PF07651">
    <property type="entry name" value="ANTH"/>
    <property type="match status" value="1"/>
</dbReference>
<dbReference type="InterPro" id="IPR013809">
    <property type="entry name" value="ENTH"/>
</dbReference>
<organism evidence="10 11">
    <name type="scientific">Hibiscus sabdariffa</name>
    <name type="common">roselle</name>
    <dbReference type="NCBI Taxonomy" id="183260"/>
    <lineage>
        <taxon>Eukaryota</taxon>
        <taxon>Viridiplantae</taxon>
        <taxon>Streptophyta</taxon>
        <taxon>Embryophyta</taxon>
        <taxon>Tracheophyta</taxon>
        <taxon>Spermatophyta</taxon>
        <taxon>Magnoliopsida</taxon>
        <taxon>eudicotyledons</taxon>
        <taxon>Gunneridae</taxon>
        <taxon>Pentapetalae</taxon>
        <taxon>rosids</taxon>
        <taxon>malvids</taxon>
        <taxon>Malvales</taxon>
        <taxon>Malvaceae</taxon>
        <taxon>Malvoideae</taxon>
        <taxon>Hibiscus</taxon>
    </lineage>
</organism>
<evidence type="ECO:0000256" key="5">
    <source>
        <dbReference type="ARBA" id="ARBA00023034"/>
    </source>
</evidence>
<evidence type="ECO:0000256" key="2">
    <source>
        <dbReference type="ARBA" id="ARBA00004555"/>
    </source>
</evidence>
<evidence type="ECO:0000256" key="7">
    <source>
        <dbReference type="ARBA" id="ARBA00023176"/>
    </source>
</evidence>
<dbReference type="InterPro" id="IPR011417">
    <property type="entry name" value="ANTH_dom"/>
</dbReference>
<dbReference type="SUPFAM" id="SSF48464">
    <property type="entry name" value="ENTH/VHS domain"/>
    <property type="match status" value="1"/>
</dbReference>